<evidence type="ECO:0000313" key="2">
    <source>
        <dbReference type="EMBL" id="AEW19839.1"/>
    </source>
</evidence>
<dbReference type="STRING" id="203275.BFO_0415"/>
<evidence type="ECO:0000313" key="3">
    <source>
        <dbReference type="Proteomes" id="UP000005436"/>
    </source>
</evidence>
<dbReference type="EMBL" id="CP003191">
    <property type="protein sequence ID" value="AEW19839.1"/>
    <property type="molecule type" value="Genomic_DNA"/>
</dbReference>
<dbReference type="PATRIC" id="fig|203275.8.peg.371"/>
<evidence type="ECO:0000256" key="1">
    <source>
        <dbReference type="SAM" id="MobiDB-lite"/>
    </source>
</evidence>
<accession>G8UKH0</accession>
<dbReference type="KEGG" id="tfo:BFO_0415"/>
<protein>
    <submittedName>
        <fullName evidence="2">Uncharacterized protein</fullName>
    </submittedName>
</protein>
<gene>
    <name evidence="2" type="ordered locus">BFO_0415</name>
</gene>
<sequence>MIVNGIYDVRLVVCKSVQMEPSSLKPAGESTVKKDDHVPLAGKKIKR</sequence>
<keyword evidence="3" id="KW-1185">Reference proteome</keyword>
<reference evidence="3" key="1">
    <citation type="submission" date="2011-12" db="EMBL/GenBank/DDBJ databases">
        <title>Complete sequence of Tannerella forsythia ATCC 43037.</title>
        <authorList>
            <person name="Dewhirst F."/>
            <person name="Tanner A."/>
            <person name="Izard J."/>
            <person name="Brinkac L."/>
            <person name="Durkin A.S."/>
            <person name="Hostetler J."/>
            <person name="Shetty J."/>
            <person name="Torralba M."/>
            <person name="Gill S."/>
            <person name="Nelson K."/>
        </authorList>
    </citation>
    <scope>NUCLEOTIDE SEQUENCE [LARGE SCALE GENOMIC DNA]</scope>
    <source>
        <strain evidence="3">ATCC 43037 / JCM 10827 / CCUG 33226 / KCTC 5666 / FDC 338</strain>
    </source>
</reference>
<dbReference type="AlphaFoldDB" id="G8UKH0"/>
<organism evidence="2 3">
    <name type="scientific">Tannerella forsythia (strain ATCC 43037 / JCM 10827 / CCUG 21028 A / KCTC 5666 / FDC 338)</name>
    <name type="common">Bacteroides forsythus</name>
    <dbReference type="NCBI Taxonomy" id="203275"/>
    <lineage>
        <taxon>Bacteria</taxon>
        <taxon>Pseudomonadati</taxon>
        <taxon>Bacteroidota</taxon>
        <taxon>Bacteroidia</taxon>
        <taxon>Bacteroidales</taxon>
        <taxon>Tannerellaceae</taxon>
        <taxon>Tannerella</taxon>
    </lineage>
</organism>
<dbReference type="HOGENOM" id="CLU_3174171_0_0_10"/>
<dbReference type="Proteomes" id="UP000005436">
    <property type="component" value="Chromosome"/>
</dbReference>
<name>G8UKH0_TANFA</name>
<feature type="region of interest" description="Disordered" evidence="1">
    <location>
        <begin position="22"/>
        <end position="47"/>
    </location>
</feature>
<proteinExistence type="predicted"/>